<evidence type="ECO:0000259" key="6">
    <source>
        <dbReference type="Pfam" id="PF14759"/>
    </source>
</evidence>
<evidence type="ECO:0000256" key="1">
    <source>
        <dbReference type="ARBA" id="ARBA00001974"/>
    </source>
</evidence>
<dbReference type="PANTHER" id="PTHR43557">
    <property type="entry name" value="APOPTOSIS-INDUCING FACTOR 1"/>
    <property type="match status" value="1"/>
</dbReference>
<dbReference type="PANTHER" id="PTHR43557:SF2">
    <property type="entry name" value="RIESKE DOMAIN-CONTAINING PROTEIN-RELATED"/>
    <property type="match status" value="1"/>
</dbReference>
<name>A0ABP8ZDR2_9ACTN</name>
<evidence type="ECO:0000313" key="8">
    <source>
        <dbReference type="Proteomes" id="UP001500822"/>
    </source>
</evidence>
<dbReference type="Gene3D" id="3.30.390.30">
    <property type="match status" value="1"/>
</dbReference>
<dbReference type="Pfam" id="PF14759">
    <property type="entry name" value="Reductase_C"/>
    <property type="match status" value="1"/>
</dbReference>
<dbReference type="SUPFAM" id="SSF51905">
    <property type="entry name" value="FAD/NAD(P)-binding domain"/>
    <property type="match status" value="2"/>
</dbReference>
<comment type="caution">
    <text evidence="7">The sequence shown here is derived from an EMBL/GenBank/DDBJ whole genome shotgun (WGS) entry which is preliminary data.</text>
</comment>
<accession>A0ABP8ZDR2</accession>
<dbReference type="Gene3D" id="3.50.50.60">
    <property type="entry name" value="FAD/NAD(P)-binding domain"/>
    <property type="match status" value="2"/>
</dbReference>
<proteinExistence type="predicted"/>
<dbReference type="SUPFAM" id="SSF55424">
    <property type="entry name" value="FAD/NAD-linked reductases, dimerisation (C-terminal) domain"/>
    <property type="match status" value="1"/>
</dbReference>
<dbReference type="PRINTS" id="PR00411">
    <property type="entry name" value="PNDRDTASEI"/>
</dbReference>
<dbReference type="InterPro" id="IPR036188">
    <property type="entry name" value="FAD/NAD-bd_sf"/>
</dbReference>
<dbReference type="Proteomes" id="UP001500822">
    <property type="component" value="Unassembled WGS sequence"/>
</dbReference>
<organism evidence="7 8">
    <name type="scientific">Gordonia alkaliphila</name>
    <dbReference type="NCBI Taxonomy" id="1053547"/>
    <lineage>
        <taxon>Bacteria</taxon>
        <taxon>Bacillati</taxon>
        <taxon>Actinomycetota</taxon>
        <taxon>Actinomycetes</taxon>
        <taxon>Mycobacteriales</taxon>
        <taxon>Gordoniaceae</taxon>
        <taxon>Gordonia</taxon>
    </lineage>
</organism>
<sequence length="399" mass="42038">MSDSVVIVGGGLGASRLAENLRGNQFAAPITILSAEEYLPYDRPPLSKVTLTDDAARVDLKPAEFYIDADIDVRLGARVVSVDTADRHVVVETLDGERSPVPYGTLVLATGLRPRTFPGEGGDLAGVHVIRTFDDAVALREEIGGARTAVVIGAGFIGCEAAASLIKRGLDVSVVEPAPTPLAAALGPVIGQFVARLHTEAGVKMTTGVGVTRLLGTDGRVSAAELDDGTVLETDLVVVGIGGYPDLTYLDGSDIELADRATGGGIACDHLGHTSAPNVFAIGDAANWADAHGDRHRVEHWNHTVEQAVTVAAEIEEHALPAPTVPYFWSDQYDLKVQLLGSPRPDDEVHVVDDDGRKFLAYYSRDGILTGVVGAGRVGKLMKTRPHLLTETPIADLLG</sequence>
<protein>
    <submittedName>
        <fullName evidence="7">FAD-dependent oxidoreductase</fullName>
    </submittedName>
</protein>
<evidence type="ECO:0000313" key="7">
    <source>
        <dbReference type="EMBL" id="GAA4753981.1"/>
    </source>
</evidence>
<evidence type="ECO:0000256" key="2">
    <source>
        <dbReference type="ARBA" id="ARBA00022630"/>
    </source>
</evidence>
<dbReference type="InterPro" id="IPR050446">
    <property type="entry name" value="FAD-oxidoreductase/Apoptosis"/>
</dbReference>
<keyword evidence="2" id="KW-0285">Flavoprotein</keyword>
<dbReference type="Pfam" id="PF07992">
    <property type="entry name" value="Pyr_redox_2"/>
    <property type="match status" value="1"/>
</dbReference>
<dbReference type="PRINTS" id="PR00368">
    <property type="entry name" value="FADPNR"/>
</dbReference>
<dbReference type="InterPro" id="IPR016156">
    <property type="entry name" value="FAD/NAD-linked_Rdtase_dimer_sf"/>
</dbReference>
<feature type="domain" description="Reductase C-terminal" evidence="6">
    <location>
        <begin position="327"/>
        <end position="388"/>
    </location>
</feature>
<reference evidence="8" key="1">
    <citation type="journal article" date="2019" name="Int. J. Syst. Evol. Microbiol.">
        <title>The Global Catalogue of Microorganisms (GCM) 10K type strain sequencing project: providing services to taxonomists for standard genome sequencing and annotation.</title>
        <authorList>
            <consortium name="The Broad Institute Genomics Platform"/>
            <consortium name="The Broad Institute Genome Sequencing Center for Infectious Disease"/>
            <person name="Wu L."/>
            <person name="Ma J."/>
        </authorList>
    </citation>
    <scope>NUCLEOTIDE SEQUENCE [LARGE SCALE GENOMIC DNA]</scope>
    <source>
        <strain evidence="8">JCM 18077</strain>
    </source>
</reference>
<keyword evidence="3" id="KW-0274">FAD</keyword>
<dbReference type="InterPro" id="IPR023753">
    <property type="entry name" value="FAD/NAD-binding_dom"/>
</dbReference>
<dbReference type="RefSeq" id="WP_345313887.1">
    <property type="nucleotide sequence ID" value="NZ_BAABIE010000012.1"/>
</dbReference>
<feature type="domain" description="FAD/NAD(P)-binding" evidence="5">
    <location>
        <begin position="4"/>
        <end position="308"/>
    </location>
</feature>
<evidence type="ECO:0000256" key="4">
    <source>
        <dbReference type="ARBA" id="ARBA00023002"/>
    </source>
</evidence>
<dbReference type="InterPro" id="IPR028202">
    <property type="entry name" value="Reductase_C"/>
</dbReference>
<keyword evidence="8" id="KW-1185">Reference proteome</keyword>
<gene>
    <name evidence="7" type="ORF">GCM10023217_26890</name>
</gene>
<dbReference type="EMBL" id="BAABIE010000012">
    <property type="protein sequence ID" value="GAA4753981.1"/>
    <property type="molecule type" value="Genomic_DNA"/>
</dbReference>
<comment type="cofactor">
    <cofactor evidence="1">
        <name>FAD</name>
        <dbReference type="ChEBI" id="CHEBI:57692"/>
    </cofactor>
</comment>
<keyword evidence="4" id="KW-0560">Oxidoreductase</keyword>
<evidence type="ECO:0000256" key="3">
    <source>
        <dbReference type="ARBA" id="ARBA00022827"/>
    </source>
</evidence>
<evidence type="ECO:0000259" key="5">
    <source>
        <dbReference type="Pfam" id="PF07992"/>
    </source>
</evidence>